<dbReference type="SUPFAM" id="SSF53067">
    <property type="entry name" value="Actin-like ATPase domain"/>
    <property type="match status" value="1"/>
</dbReference>
<dbReference type="InterPro" id="IPR001041">
    <property type="entry name" value="2Fe-2S_ferredoxin-type"/>
</dbReference>
<evidence type="ECO:0000259" key="2">
    <source>
        <dbReference type="Pfam" id="PF14574"/>
    </source>
</evidence>
<reference evidence="4 5" key="1">
    <citation type="submission" date="2018-04" db="EMBL/GenBank/DDBJ databases">
        <title>Genomic Encyclopedia of Type Strains, Phase IV (KMG-IV): sequencing the most valuable type-strain genomes for metagenomic binning, comparative biology and taxonomic classification.</title>
        <authorList>
            <person name="Goeker M."/>
        </authorList>
    </citation>
    <scope>NUCLEOTIDE SEQUENCE [LARGE SCALE GENOMIC DNA]</scope>
    <source>
        <strain evidence="4 5">DSM 14823</strain>
    </source>
</reference>
<proteinExistence type="predicted"/>
<dbReference type="InterPro" id="IPR043129">
    <property type="entry name" value="ATPase_NBD"/>
</dbReference>
<evidence type="ECO:0000259" key="1">
    <source>
        <dbReference type="Pfam" id="PF00111"/>
    </source>
</evidence>
<dbReference type="Pfam" id="PF14574">
    <property type="entry name" value="RACo_C_ter"/>
    <property type="match status" value="1"/>
</dbReference>
<comment type="caution">
    <text evidence="4">The sequence shown here is derived from an EMBL/GenBank/DDBJ whole genome shotgun (WGS) entry which is preliminary data.</text>
</comment>
<accession>A0A2U1BA89</accession>
<evidence type="ECO:0000313" key="4">
    <source>
        <dbReference type="EMBL" id="PVY45579.1"/>
    </source>
</evidence>
<dbReference type="OrthoDB" id="9810588at2"/>
<dbReference type="GO" id="GO:0051536">
    <property type="term" value="F:iron-sulfur cluster binding"/>
    <property type="evidence" value="ECO:0007669"/>
    <property type="project" value="InterPro"/>
</dbReference>
<dbReference type="InterPro" id="IPR027980">
    <property type="entry name" value="RACo_C"/>
</dbReference>
<dbReference type="InterPro" id="IPR042259">
    <property type="entry name" value="Raco-like_middle_sf"/>
</dbReference>
<dbReference type="Pfam" id="PF00111">
    <property type="entry name" value="Fer2"/>
    <property type="match status" value="1"/>
</dbReference>
<organism evidence="4 5">
    <name type="scientific">Victivallis vadensis</name>
    <dbReference type="NCBI Taxonomy" id="172901"/>
    <lineage>
        <taxon>Bacteria</taxon>
        <taxon>Pseudomonadati</taxon>
        <taxon>Lentisphaerota</taxon>
        <taxon>Lentisphaeria</taxon>
        <taxon>Victivallales</taxon>
        <taxon>Victivallaceae</taxon>
        <taxon>Victivallis</taxon>
    </lineage>
</organism>
<protein>
    <submittedName>
        <fullName evidence="4">Uncharacterized 2Fe-2S/4Fe-4S cluster protein (DUF4445 family)</fullName>
    </submittedName>
</protein>
<feature type="domain" description="RACo-like middle region" evidence="3">
    <location>
        <begin position="118"/>
        <end position="271"/>
    </location>
</feature>
<name>A0A2U1BA89_9BACT</name>
<dbReference type="AlphaFoldDB" id="A0A2U1BA89"/>
<dbReference type="Gene3D" id="3.30.420.480">
    <property type="entry name" value="Domain of unknown function (DUF4445)"/>
    <property type="match status" value="1"/>
</dbReference>
<dbReference type="EMBL" id="QEKH01000002">
    <property type="protein sequence ID" value="PVY45579.1"/>
    <property type="molecule type" value="Genomic_DNA"/>
</dbReference>
<evidence type="ECO:0000313" key="5">
    <source>
        <dbReference type="Proteomes" id="UP000245959"/>
    </source>
</evidence>
<feature type="domain" description="RACo C-terminal" evidence="2">
    <location>
        <begin position="278"/>
        <end position="515"/>
    </location>
</feature>
<evidence type="ECO:0000259" key="3">
    <source>
        <dbReference type="Pfam" id="PF17651"/>
    </source>
</evidence>
<dbReference type="InterPro" id="IPR041414">
    <property type="entry name" value="Raco-like_middle"/>
</dbReference>
<dbReference type="CDD" id="cd00207">
    <property type="entry name" value="fer2"/>
    <property type="match status" value="1"/>
</dbReference>
<dbReference type="InterPro" id="IPR012675">
    <property type="entry name" value="Beta-grasp_dom_sf"/>
</dbReference>
<keyword evidence="5" id="KW-1185">Reference proteome</keyword>
<gene>
    <name evidence="4" type="ORF">C8D82_102150</name>
</gene>
<sequence>MKLLVHTGGGISSCEAKESRPLSETLREAGIGLDLRCGGNGRCGRCRIELVRGDFVAAGRQVSLRGKETAAVNACTCFPAGAEGEIRIPAASLHRSDGAVEVNFSPVPDLSGGPGGLSVAVDIGTTTVAALLVEDGRIVASAGMPNRQFRFGDNVIDRIAACQSSPGAQRELHRAVVDETINPLLAQLAVDPRRISRMAVAANTVMTHLFYNESPVSIGTAPFTPKFRRFPEVAAASLGVAIRPEGRIIAAPAISGNVGGDITAGLVATGFGASGGTELLLDLGTNCEMVLAHRGKVWASSAAAGPAFEGANLSFGCRAAPGAVEHLTLSAAGKLELQVSGGGAPIGLCGSGAVDFLAEARRAGALDEYGRLEPGVLRRWGRLVTRNGGNGFRIASGIVVTEADIERLLKAKAAVGAGIASLLRHAGVEPEEIRIFHLCGGFARCLDLDAAQAIGMLPRLERPVFRIGGNTSLAGAVLLAARPDRMAEFEKWADLPCDLPLNSLKGFEESYIDGLLLG</sequence>
<dbReference type="RefSeq" id="WP_116882604.1">
    <property type="nucleotide sequence ID" value="NZ_CABMMC010000022.1"/>
</dbReference>
<dbReference type="GeneID" id="78293936"/>
<dbReference type="InterPro" id="IPR052911">
    <property type="entry name" value="Corrinoid_activation_enz"/>
</dbReference>
<feature type="domain" description="2Fe-2S ferredoxin-type" evidence="1">
    <location>
        <begin position="14"/>
        <end position="79"/>
    </location>
</feature>
<dbReference type="PANTHER" id="PTHR42895">
    <property type="entry name" value="IRON-SULFUR CLUSTER-BINDING PROTEIN-RELATED"/>
    <property type="match status" value="1"/>
</dbReference>
<dbReference type="Proteomes" id="UP000245959">
    <property type="component" value="Unassembled WGS sequence"/>
</dbReference>
<dbReference type="SUPFAM" id="SSF54292">
    <property type="entry name" value="2Fe-2S ferredoxin-like"/>
    <property type="match status" value="1"/>
</dbReference>
<dbReference type="Pfam" id="PF17651">
    <property type="entry name" value="Raco_middle"/>
    <property type="match status" value="1"/>
</dbReference>
<dbReference type="InterPro" id="IPR036010">
    <property type="entry name" value="2Fe-2S_ferredoxin-like_sf"/>
</dbReference>
<dbReference type="Gene3D" id="3.10.20.30">
    <property type="match status" value="1"/>
</dbReference>
<dbReference type="PANTHER" id="PTHR42895:SF1">
    <property type="entry name" value="IRON-SULFUR CLUSTER PROTEIN"/>
    <property type="match status" value="1"/>
</dbReference>